<dbReference type="Gene3D" id="1.50.10.10">
    <property type="match status" value="1"/>
</dbReference>
<dbReference type="SUPFAM" id="SSF48208">
    <property type="entry name" value="Six-hairpin glycosidases"/>
    <property type="match status" value="1"/>
</dbReference>
<protein>
    <recommendedName>
        <fullName evidence="1">Glycosyl hydrolase family 95 catalytic domain-containing protein</fullName>
    </recommendedName>
</protein>
<dbReference type="InterPro" id="IPR012341">
    <property type="entry name" value="6hp_glycosidase-like_sf"/>
</dbReference>
<evidence type="ECO:0000259" key="1">
    <source>
        <dbReference type="Pfam" id="PF22124"/>
    </source>
</evidence>
<dbReference type="GO" id="GO:0005975">
    <property type="term" value="P:carbohydrate metabolic process"/>
    <property type="evidence" value="ECO:0007669"/>
    <property type="project" value="InterPro"/>
</dbReference>
<proteinExistence type="predicted"/>
<feature type="non-terminal residue" evidence="2">
    <location>
        <position position="239"/>
    </location>
</feature>
<dbReference type="PANTHER" id="PTHR31084">
    <property type="entry name" value="ALPHA-L-FUCOSIDASE 2"/>
    <property type="match status" value="1"/>
</dbReference>
<dbReference type="InterPro" id="IPR008928">
    <property type="entry name" value="6-hairpin_glycosidase_sf"/>
</dbReference>
<dbReference type="InterPro" id="IPR054363">
    <property type="entry name" value="GH95_cat"/>
</dbReference>
<name>X1A7S1_9ZZZZ</name>
<organism evidence="2">
    <name type="scientific">marine sediment metagenome</name>
    <dbReference type="NCBI Taxonomy" id="412755"/>
    <lineage>
        <taxon>unclassified sequences</taxon>
        <taxon>metagenomes</taxon>
        <taxon>ecological metagenomes</taxon>
    </lineage>
</organism>
<accession>X1A7S1</accession>
<dbReference type="Pfam" id="PF22124">
    <property type="entry name" value="Glyco_hydro_95_cat"/>
    <property type="match status" value="1"/>
</dbReference>
<comment type="caution">
    <text evidence="2">The sequence shown here is derived from an EMBL/GenBank/DDBJ whole genome shotgun (WGS) entry which is preliminary data.</text>
</comment>
<dbReference type="EMBL" id="BART01012211">
    <property type="protein sequence ID" value="GAG78255.1"/>
    <property type="molecule type" value="Genomic_DNA"/>
</dbReference>
<reference evidence="2" key="1">
    <citation type="journal article" date="2014" name="Front. Microbiol.">
        <title>High frequency of phylogenetically diverse reductive dehalogenase-homologous genes in deep subseafloor sedimentary metagenomes.</title>
        <authorList>
            <person name="Kawai M."/>
            <person name="Futagami T."/>
            <person name="Toyoda A."/>
            <person name="Takaki Y."/>
            <person name="Nishi S."/>
            <person name="Hori S."/>
            <person name="Arai W."/>
            <person name="Tsubouchi T."/>
            <person name="Morono Y."/>
            <person name="Uchiyama I."/>
            <person name="Ito T."/>
            <person name="Fujiyama A."/>
            <person name="Inagaki F."/>
            <person name="Takami H."/>
        </authorList>
    </citation>
    <scope>NUCLEOTIDE SEQUENCE</scope>
    <source>
        <strain evidence="2">Expedition CK06-06</strain>
    </source>
</reference>
<gene>
    <name evidence="2" type="ORF">S01H4_25616</name>
</gene>
<evidence type="ECO:0000313" key="2">
    <source>
        <dbReference type="EMBL" id="GAG78255.1"/>
    </source>
</evidence>
<sequence length="239" mass="27454">MSPLSGVWMTFALWRHYEFSEDKEYLEKRAYPVMKEAMEFVSDFLVEKDGYLVTAPTMSPENAYTLDGKDYPCQLTYAATIDNQTLTAHINNCIKASEILNVDKNLREKWKQVLAKIPPFQVGKDNTIMEWIKDYKELEPGHRHMSHLLGLYPLDQITPKTPELFEAAKRTITKRLKHGGGHTGWSRAWVINFFARLPQEAYNKSPKSAAHAFADYLSGIAFVPYASYSLDNNDLIYFG</sequence>
<dbReference type="PANTHER" id="PTHR31084:SF0">
    <property type="entry name" value="ALPHA-L-FUCOSIDASE 2"/>
    <property type="match status" value="1"/>
</dbReference>
<dbReference type="AlphaFoldDB" id="X1A7S1"/>
<dbReference type="GO" id="GO:0004560">
    <property type="term" value="F:alpha-L-fucosidase activity"/>
    <property type="evidence" value="ECO:0007669"/>
    <property type="project" value="TreeGrafter"/>
</dbReference>
<feature type="domain" description="Glycosyl hydrolase family 95 catalytic" evidence="1">
    <location>
        <begin position="2"/>
        <end position="200"/>
    </location>
</feature>